<keyword evidence="2" id="KW-1185">Reference proteome</keyword>
<gene>
    <name evidence="1" type="ORF">Salmuc_01775</name>
</gene>
<dbReference type="RefSeq" id="WP_020038191.1">
    <property type="nucleotide sequence ID" value="NZ_KE557274.1"/>
</dbReference>
<protein>
    <submittedName>
        <fullName evidence="1">Uncharacterized protein</fullName>
    </submittedName>
</protein>
<name>S9S1B6_9RHOB</name>
<proteinExistence type="predicted"/>
<sequence>MQTSRDEHPFLIWYAYLNKRAMAVIRKRDIFLNDIGAARFAMGVDEDSDRKTPALGVGVHDSKAIKSIDWSSAGFILGHKNRDWLALAARDIRQVDSVEPDPVPMRLWIPFTTGLFNAWAHKTTDKLELKRVKNGKGVVPVFEKTPFLSVSLQLKNHWSDLPS</sequence>
<evidence type="ECO:0000313" key="2">
    <source>
        <dbReference type="Proteomes" id="UP000015347"/>
    </source>
</evidence>
<evidence type="ECO:0000313" key="1">
    <source>
        <dbReference type="EMBL" id="EPX84000.1"/>
    </source>
</evidence>
<dbReference type="EMBL" id="APVH01000013">
    <property type="protein sequence ID" value="EPX84000.1"/>
    <property type="molecule type" value="Genomic_DNA"/>
</dbReference>
<accession>S9S1B6</accession>
<dbReference type="AlphaFoldDB" id="S9S1B6"/>
<comment type="caution">
    <text evidence="1">The sequence shown here is derived from an EMBL/GenBank/DDBJ whole genome shotgun (WGS) entry which is preliminary data.</text>
</comment>
<dbReference type="Proteomes" id="UP000015347">
    <property type="component" value="Unassembled WGS sequence"/>
</dbReference>
<organism evidence="1 2">
    <name type="scientific">Salipiger mucosus DSM 16094</name>
    <dbReference type="NCBI Taxonomy" id="1123237"/>
    <lineage>
        <taxon>Bacteria</taxon>
        <taxon>Pseudomonadati</taxon>
        <taxon>Pseudomonadota</taxon>
        <taxon>Alphaproteobacteria</taxon>
        <taxon>Rhodobacterales</taxon>
        <taxon>Roseobacteraceae</taxon>
        <taxon>Salipiger</taxon>
    </lineage>
</organism>
<dbReference type="HOGENOM" id="CLU_1625895_0_0_5"/>
<reference evidence="2" key="1">
    <citation type="journal article" date="2014" name="Stand. Genomic Sci.">
        <title>Genome sequence of the exopolysaccharide-producing Salipiger mucosus type strain (DSM 16094(T)), a moderately halophilic member of the Roseobacter clade.</title>
        <authorList>
            <person name="Riedel T."/>
            <person name="Spring S."/>
            <person name="Fiebig A."/>
            <person name="Petersen J."/>
            <person name="Kyrpides N.C."/>
            <person name="Goker M."/>
            <person name="Klenk H.P."/>
        </authorList>
    </citation>
    <scope>NUCLEOTIDE SEQUENCE [LARGE SCALE GENOMIC DNA]</scope>
    <source>
        <strain evidence="2">DSM 16094</strain>
    </source>
</reference>